<organism evidence="1">
    <name type="scientific">Arundo donax</name>
    <name type="common">Giant reed</name>
    <name type="synonym">Donax arundinaceus</name>
    <dbReference type="NCBI Taxonomy" id="35708"/>
    <lineage>
        <taxon>Eukaryota</taxon>
        <taxon>Viridiplantae</taxon>
        <taxon>Streptophyta</taxon>
        <taxon>Embryophyta</taxon>
        <taxon>Tracheophyta</taxon>
        <taxon>Spermatophyta</taxon>
        <taxon>Magnoliopsida</taxon>
        <taxon>Liliopsida</taxon>
        <taxon>Poales</taxon>
        <taxon>Poaceae</taxon>
        <taxon>PACMAD clade</taxon>
        <taxon>Arundinoideae</taxon>
        <taxon>Arundineae</taxon>
        <taxon>Arundo</taxon>
    </lineage>
</organism>
<evidence type="ECO:0000313" key="1">
    <source>
        <dbReference type="EMBL" id="JAE36425.1"/>
    </source>
</evidence>
<name>A0A0A9HGV8_ARUDO</name>
<sequence length="26" mass="3182">MSFSIILLLRLFRFILPIIGWTFQQQ</sequence>
<dbReference type="EMBL" id="GBRH01161471">
    <property type="protein sequence ID" value="JAE36425.1"/>
    <property type="molecule type" value="Transcribed_RNA"/>
</dbReference>
<protein>
    <submittedName>
        <fullName evidence="1">Uncharacterized protein</fullName>
    </submittedName>
</protein>
<proteinExistence type="predicted"/>
<reference evidence="1" key="2">
    <citation type="journal article" date="2015" name="Data Brief">
        <title>Shoot transcriptome of the giant reed, Arundo donax.</title>
        <authorList>
            <person name="Barrero R.A."/>
            <person name="Guerrero F.D."/>
            <person name="Moolhuijzen P."/>
            <person name="Goolsby J.A."/>
            <person name="Tidwell J."/>
            <person name="Bellgard S.E."/>
            <person name="Bellgard M.I."/>
        </authorList>
    </citation>
    <scope>NUCLEOTIDE SEQUENCE</scope>
    <source>
        <tissue evidence="1">Shoot tissue taken approximately 20 cm above the soil surface</tissue>
    </source>
</reference>
<reference evidence="1" key="1">
    <citation type="submission" date="2014-09" db="EMBL/GenBank/DDBJ databases">
        <authorList>
            <person name="Magalhaes I.L.F."/>
            <person name="Oliveira U."/>
            <person name="Santos F.R."/>
            <person name="Vidigal T.H.D.A."/>
            <person name="Brescovit A.D."/>
            <person name="Santos A.J."/>
        </authorList>
    </citation>
    <scope>NUCLEOTIDE SEQUENCE</scope>
    <source>
        <tissue evidence="1">Shoot tissue taken approximately 20 cm above the soil surface</tissue>
    </source>
</reference>
<accession>A0A0A9HGV8</accession>
<dbReference type="AlphaFoldDB" id="A0A0A9HGV8"/>